<dbReference type="PANTHER" id="PTHR12770:SF20">
    <property type="entry name" value="PROTEIN ROOT UVB SENSITIVE 6"/>
    <property type="match status" value="1"/>
</dbReference>
<organism evidence="3 4">
    <name type="scientific">Helianthus annuus</name>
    <name type="common">Common sunflower</name>
    <dbReference type="NCBI Taxonomy" id="4232"/>
    <lineage>
        <taxon>Eukaryota</taxon>
        <taxon>Viridiplantae</taxon>
        <taxon>Streptophyta</taxon>
        <taxon>Embryophyta</taxon>
        <taxon>Tracheophyta</taxon>
        <taxon>Spermatophyta</taxon>
        <taxon>Magnoliopsida</taxon>
        <taxon>eudicotyledons</taxon>
        <taxon>Gunneridae</taxon>
        <taxon>Pentapetalae</taxon>
        <taxon>asterids</taxon>
        <taxon>campanulids</taxon>
        <taxon>Asterales</taxon>
        <taxon>Asteraceae</taxon>
        <taxon>Asteroideae</taxon>
        <taxon>Heliantheae alliance</taxon>
        <taxon>Heliantheae</taxon>
        <taxon>Helianthus</taxon>
    </lineage>
</organism>
<sequence length="68" mass="7573">MGANRFVELMSFTRSYMVLEGFPDSVGPLYLSYMTWRALMHFFGGAMGVFTTQALLHSVKSQAMPCVG</sequence>
<protein>
    <submittedName>
        <fullName evidence="3">Root UVB sensitive family</fullName>
    </submittedName>
</protein>
<dbReference type="EMBL" id="MNCJ02000330">
    <property type="protein sequence ID" value="KAF5766646.1"/>
    <property type="molecule type" value="Genomic_DNA"/>
</dbReference>
<feature type="domain" description="Protein root UVB sensitive/RUS" evidence="2">
    <location>
        <begin position="8"/>
        <end position="59"/>
    </location>
</feature>
<evidence type="ECO:0000313" key="4">
    <source>
        <dbReference type="Proteomes" id="UP000215914"/>
    </source>
</evidence>
<dbReference type="InterPro" id="IPR006968">
    <property type="entry name" value="RUS_fam"/>
</dbReference>
<gene>
    <name evidence="3" type="ORF">HanXRQr2_Chr15g0717811</name>
</gene>
<accession>A0A9K3H515</accession>
<comment type="similarity">
    <text evidence="1">Belongs to the RUS1 family.</text>
</comment>
<evidence type="ECO:0000313" key="3">
    <source>
        <dbReference type="EMBL" id="KAF5766646.1"/>
    </source>
</evidence>
<proteinExistence type="inferred from homology"/>
<reference evidence="3" key="1">
    <citation type="journal article" date="2017" name="Nature">
        <title>The sunflower genome provides insights into oil metabolism, flowering and Asterid evolution.</title>
        <authorList>
            <person name="Badouin H."/>
            <person name="Gouzy J."/>
            <person name="Grassa C.J."/>
            <person name="Murat F."/>
            <person name="Staton S.E."/>
            <person name="Cottret L."/>
            <person name="Lelandais-Briere C."/>
            <person name="Owens G.L."/>
            <person name="Carrere S."/>
            <person name="Mayjonade B."/>
            <person name="Legrand L."/>
            <person name="Gill N."/>
            <person name="Kane N.C."/>
            <person name="Bowers J.E."/>
            <person name="Hubner S."/>
            <person name="Bellec A."/>
            <person name="Berard A."/>
            <person name="Berges H."/>
            <person name="Blanchet N."/>
            <person name="Boniface M.C."/>
            <person name="Brunel D."/>
            <person name="Catrice O."/>
            <person name="Chaidir N."/>
            <person name="Claudel C."/>
            <person name="Donnadieu C."/>
            <person name="Faraut T."/>
            <person name="Fievet G."/>
            <person name="Helmstetter N."/>
            <person name="King M."/>
            <person name="Knapp S.J."/>
            <person name="Lai Z."/>
            <person name="Le Paslier M.C."/>
            <person name="Lippi Y."/>
            <person name="Lorenzon L."/>
            <person name="Mandel J.R."/>
            <person name="Marage G."/>
            <person name="Marchand G."/>
            <person name="Marquand E."/>
            <person name="Bret-Mestries E."/>
            <person name="Morien E."/>
            <person name="Nambeesan S."/>
            <person name="Nguyen T."/>
            <person name="Pegot-Espagnet P."/>
            <person name="Pouilly N."/>
            <person name="Raftis F."/>
            <person name="Sallet E."/>
            <person name="Schiex T."/>
            <person name="Thomas J."/>
            <person name="Vandecasteele C."/>
            <person name="Vares D."/>
            <person name="Vear F."/>
            <person name="Vautrin S."/>
            <person name="Crespi M."/>
            <person name="Mangin B."/>
            <person name="Burke J.M."/>
            <person name="Salse J."/>
            <person name="Munos S."/>
            <person name="Vincourt P."/>
            <person name="Rieseberg L.H."/>
            <person name="Langlade N.B."/>
        </authorList>
    </citation>
    <scope>NUCLEOTIDE SEQUENCE</scope>
    <source>
        <tissue evidence="3">Leaves</tissue>
    </source>
</reference>
<dbReference type="Proteomes" id="UP000215914">
    <property type="component" value="Unassembled WGS sequence"/>
</dbReference>
<dbReference type="AlphaFoldDB" id="A0A9K3H515"/>
<evidence type="ECO:0000256" key="1">
    <source>
        <dbReference type="ARBA" id="ARBA00007558"/>
    </source>
</evidence>
<dbReference type="PANTHER" id="PTHR12770">
    <property type="entry name" value="RUS1 FAMILY PROTEIN C16ORF58"/>
    <property type="match status" value="1"/>
</dbReference>
<dbReference type="Pfam" id="PF04884">
    <property type="entry name" value="UVB_sens_prot"/>
    <property type="match status" value="1"/>
</dbReference>
<dbReference type="Gramene" id="mRNA:HanXRQr2_Chr15g0717811">
    <property type="protein sequence ID" value="mRNA:HanXRQr2_Chr15g0717811"/>
    <property type="gene ID" value="HanXRQr2_Chr15g0717811"/>
</dbReference>
<dbReference type="InterPro" id="IPR054549">
    <property type="entry name" value="UVB_sens_RUS_dom"/>
</dbReference>
<evidence type="ECO:0000259" key="2">
    <source>
        <dbReference type="Pfam" id="PF04884"/>
    </source>
</evidence>
<comment type="caution">
    <text evidence="3">The sequence shown here is derived from an EMBL/GenBank/DDBJ whole genome shotgun (WGS) entry which is preliminary data.</text>
</comment>
<name>A0A9K3H515_HELAN</name>
<keyword evidence="4" id="KW-1185">Reference proteome</keyword>
<reference evidence="3" key="2">
    <citation type="submission" date="2020-06" db="EMBL/GenBank/DDBJ databases">
        <title>Helianthus annuus Genome sequencing and assembly Release 2.</title>
        <authorList>
            <person name="Gouzy J."/>
            <person name="Langlade N."/>
            <person name="Munos S."/>
        </authorList>
    </citation>
    <scope>NUCLEOTIDE SEQUENCE</scope>
    <source>
        <tissue evidence="3">Leaves</tissue>
    </source>
</reference>